<evidence type="ECO:0000256" key="1">
    <source>
        <dbReference type="SAM" id="MobiDB-lite"/>
    </source>
</evidence>
<evidence type="ECO:0000313" key="2">
    <source>
        <dbReference type="EMBL" id="GFD08754.1"/>
    </source>
</evidence>
<protein>
    <submittedName>
        <fullName evidence="2">Uncharacterized protein</fullName>
    </submittedName>
</protein>
<feature type="non-terminal residue" evidence="2">
    <location>
        <position position="156"/>
    </location>
</feature>
<gene>
    <name evidence="2" type="ORF">Tci_880723</name>
</gene>
<name>A0A699TKQ5_TANCI</name>
<dbReference type="EMBL" id="BKCJ011240628">
    <property type="protein sequence ID" value="GFD08754.1"/>
    <property type="molecule type" value="Genomic_DNA"/>
</dbReference>
<feature type="region of interest" description="Disordered" evidence="1">
    <location>
        <begin position="132"/>
        <end position="156"/>
    </location>
</feature>
<feature type="non-terminal residue" evidence="2">
    <location>
        <position position="1"/>
    </location>
</feature>
<accession>A0A699TKQ5</accession>
<proteinExistence type="predicted"/>
<comment type="caution">
    <text evidence="2">The sequence shown here is derived from an EMBL/GenBank/DDBJ whole genome shotgun (WGS) entry which is preliminary data.</text>
</comment>
<sequence>WKGRFFFVQEFVVSSTYPELLSKDNRYPTSVCVFPDPILFMAGLKPSWEHEMSFRNFIYAENDDDLYFLPKEPSADFGTGSPSISINTEPSVVEVVPIDQPAKNTANSEHSPRREEYLIHLMSVAVRIRERKCGTRGGSSKPHVKRKLVQGASTLR</sequence>
<dbReference type="AlphaFoldDB" id="A0A699TKQ5"/>
<organism evidence="2">
    <name type="scientific">Tanacetum cinerariifolium</name>
    <name type="common">Dalmatian daisy</name>
    <name type="synonym">Chrysanthemum cinerariifolium</name>
    <dbReference type="NCBI Taxonomy" id="118510"/>
    <lineage>
        <taxon>Eukaryota</taxon>
        <taxon>Viridiplantae</taxon>
        <taxon>Streptophyta</taxon>
        <taxon>Embryophyta</taxon>
        <taxon>Tracheophyta</taxon>
        <taxon>Spermatophyta</taxon>
        <taxon>Magnoliopsida</taxon>
        <taxon>eudicotyledons</taxon>
        <taxon>Gunneridae</taxon>
        <taxon>Pentapetalae</taxon>
        <taxon>asterids</taxon>
        <taxon>campanulids</taxon>
        <taxon>Asterales</taxon>
        <taxon>Asteraceae</taxon>
        <taxon>Asteroideae</taxon>
        <taxon>Anthemideae</taxon>
        <taxon>Anthemidinae</taxon>
        <taxon>Tanacetum</taxon>
    </lineage>
</organism>
<reference evidence="2" key="1">
    <citation type="journal article" date="2019" name="Sci. Rep.">
        <title>Draft genome of Tanacetum cinerariifolium, the natural source of mosquito coil.</title>
        <authorList>
            <person name="Yamashiro T."/>
            <person name="Shiraishi A."/>
            <person name="Satake H."/>
            <person name="Nakayama K."/>
        </authorList>
    </citation>
    <scope>NUCLEOTIDE SEQUENCE</scope>
</reference>